<protein>
    <submittedName>
        <fullName evidence="2">Uncharacterized protein conserved in bacteria</fullName>
    </submittedName>
</protein>
<dbReference type="Pfam" id="PF01844">
    <property type="entry name" value="HNH"/>
    <property type="match status" value="1"/>
</dbReference>
<evidence type="ECO:0000259" key="1">
    <source>
        <dbReference type="SMART" id="SM00507"/>
    </source>
</evidence>
<sequence length="361" mass="42409">MEIELKQITVRELFQDYQDDAENGVRAYGGLLDVRPPYQREFVYKDKQRDAVIETVRQGFPLNVMYWAKRADGTFEVIDGQQRTLSLCQYINGDFAYLMRYFHNLQGDEQQQILDYELMVYICEGTDSEKLKWFETINIAGEKLTAQELRNAVYHGPWLADAKRYFSKNGCVAYQIGQDYVSGSPIRQEFLEKALNWISNGQIESYMAQHQNDPNALALWQYFQKVMTWTEAVFRVKRKKEMKGVEWGRLHNLFEDEVLDADKLEAEIKNLMLDDEVGNKKGIYPYVLTRDEKHLNLRTFSDGMKRKMYEKQNGICPHCKEKFEIGQMEGDHIIPWREGGKTSEDNGQMLCRNCNRKKSDK</sequence>
<dbReference type="RefSeq" id="WP_115308545.1">
    <property type="nucleotide sequence ID" value="NZ_CP091516.1"/>
</dbReference>
<dbReference type="GO" id="GO:0008270">
    <property type="term" value="F:zinc ion binding"/>
    <property type="evidence" value="ECO:0007669"/>
    <property type="project" value="InterPro"/>
</dbReference>
<dbReference type="REBASE" id="432143">
    <property type="entry name" value="Kpo13336ORF1521P"/>
</dbReference>
<keyword evidence="3" id="KW-1185">Reference proteome</keyword>
<dbReference type="InterPro" id="IPR003615">
    <property type="entry name" value="HNH_nuc"/>
</dbReference>
<dbReference type="AlphaFoldDB" id="A0A377R2W3"/>
<dbReference type="PANTHER" id="PTHR39639:SF1">
    <property type="entry name" value="DUF262 DOMAIN-CONTAINING PROTEIN"/>
    <property type="match status" value="1"/>
</dbReference>
<organism evidence="2 3">
    <name type="scientific">Kingella potus</name>
    <dbReference type="NCBI Taxonomy" id="265175"/>
    <lineage>
        <taxon>Bacteria</taxon>
        <taxon>Pseudomonadati</taxon>
        <taxon>Pseudomonadota</taxon>
        <taxon>Betaproteobacteria</taxon>
        <taxon>Neisseriales</taxon>
        <taxon>Neisseriaceae</taxon>
        <taxon>Kingella</taxon>
    </lineage>
</organism>
<evidence type="ECO:0000313" key="3">
    <source>
        <dbReference type="Proteomes" id="UP000254293"/>
    </source>
</evidence>
<name>A0A377R2W3_9NEIS</name>
<proteinExistence type="predicted"/>
<reference evidence="2 3" key="1">
    <citation type="submission" date="2018-06" db="EMBL/GenBank/DDBJ databases">
        <authorList>
            <consortium name="Pathogen Informatics"/>
            <person name="Doyle S."/>
        </authorList>
    </citation>
    <scope>NUCLEOTIDE SEQUENCE [LARGE SCALE GENOMIC DNA]</scope>
    <source>
        <strain evidence="2 3">NCTC13336</strain>
    </source>
</reference>
<accession>A0A377R2W3</accession>
<dbReference type="EMBL" id="UGJJ01000002">
    <property type="protein sequence ID" value="STR02643.1"/>
    <property type="molecule type" value="Genomic_DNA"/>
</dbReference>
<dbReference type="SMART" id="SM00507">
    <property type="entry name" value="HNHc"/>
    <property type="match status" value="1"/>
</dbReference>
<feature type="domain" description="HNH nuclease" evidence="1">
    <location>
        <begin position="303"/>
        <end position="356"/>
    </location>
</feature>
<dbReference type="CDD" id="cd00085">
    <property type="entry name" value="HNHc"/>
    <property type="match status" value="1"/>
</dbReference>
<dbReference type="GO" id="GO:0004519">
    <property type="term" value="F:endonuclease activity"/>
    <property type="evidence" value="ECO:0007669"/>
    <property type="project" value="InterPro"/>
</dbReference>
<dbReference type="PANTHER" id="PTHR39639">
    <property type="entry name" value="CHROMOSOME 16, WHOLE GENOME SHOTGUN SEQUENCE"/>
    <property type="match status" value="1"/>
</dbReference>
<dbReference type="Pfam" id="PF03235">
    <property type="entry name" value="GmrSD_N"/>
    <property type="match status" value="1"/>
</dbReference>
<gene>
    <name evidence="2" type="ORF">NCTC13336_01521</name>
</gene>
<dbReference type="Gene3D" id="1.10.30.50">
    <property type="match status" value="1"/>
</dbReference>
<evidence type="ECO:0000313" key="2">
    <source>
        <dbReference type="EMBL" id="STR02643.1"/>
    </source>
</evidence>
<dbReference type="OrthoDB" id="9798761at2"/>
<dbReference type="InterPro" id="IPR004919">
    <property type="entry name" value="GmrSD_N"/>
</dbReference>
<dbReference type="GO" id="GO:0003676">
    <property type="term" value="F:nucleic acid binding"/>
    <property type="evidence" value="ECO:0007669"/>
    <property type="project" value="InterPro"/>
</dbReference>
<dbReference type="InterPro" id="IPR002711">
    <property type="entry name" value="HNH"/>
</dbReference>
<dbReference type="Proteomes" id="UP000254293">
    <property type="component" value="Unassembled WGS sequence"/>
</dbReference>